<feature type="region of interest" description="Disordered" evidence="1">
    <location>
        <begin position="16"/>
        <end position="44"/>
    </location>
</feature>
<dbReference type="Proteomes" id="UP000568022">
    <property type="component" value="Unassembled WGS sequence"/>
</dbReference>
<evidence type="ECO:0000313" key="2">
    <source>
        <dbReference type="EMBL" id="MBB5128177.1"/>
    </source>
</evidence>
<sequence>MAIHFAIWGKITDVAGRPTTAWTQDRTANPSRPARRQTPTHPTT</sequence>
<dbReference type="EMBL" id="JACHJE010000012">
    <property type="protein sequence ID" value="MBB5128177.1"/>
    <property type="molecule type" value="Genomic_DNA"/>
</dbReference>
<organism evidence="2 3">
    <name type="scientific">Streptomyces griseoloalbus</name>
    <dbReference type="NCBI Taxonomy" id="67303"/>
    <lineage>
        <taxon>Bacteria</taxon>
        <taxon>Bacillati</taxon>
        <taxon>Actinomycetota</taxon>
        <taxon>Actinomycetes</taxon>
        <taxon>Kitasatosporales</taxon>
        <taxon>Streptomycetaceae</taxon>
        <taxon>Streptomyces</taxon>
    </lineage>
</organism>
<proteinExistence type="predicted"/>
<name>A0A7W8FAH3_9ACTN</name>
<comment type="caution">
    <text evidence="2">The sequence shown here is derived from an EMBL/GenBank/DDBJ whole genome shotgun (WGS) entry which is preliminary data.</text>
</comment>
<evidence type="ECO:0000313" key="3">
    <source>
        <dbReference type="Proteomes" id="UP000568022"/>
    </source>
</evidence>
<dbReference type="AlphaFoldDB" id="A0A7W8FAH3"/>
<evidence type="ECO:0000256" key="1">
    <source>
        <dbReference type="SAM" id="MobiDB-lite"/>
    </source>
</evidence>
<keyword evidence="3" id="KW-1185">Reference proteome</keyword>
<gene>
    <name evidence="2" type="ORF">FHS32_004952</name>
</gene>
<reference evidence="2 3" key="1">
    <citation type="submission" date="2020-08" db="EMBL/GenBank/DDBJ databases">
        <title>Genomic Encyclopedia of Type Strains, Phase III (KMG-III): the genomes of soil and plant-associated and newly described type strains.</title>
        <authorList>
            <person name="Whitman W."/>
        </authorList>
    </citation>
    <scope>NUCLEOTIDE SEQUENCE [LARGE SCALE GENOMIC DNA]</scope>
    <source>
        <strain evidence="2 3">CECT 3226</strain>
    </source>
</reference>
<feature type="compositionally biased region" description="Polar residues" evidence="1">
    <location>
        <begin position="20"/>
        <end position="30"/>
    </location>
</feature>
<protein>
    <submittedName>
        <fullName evidence="2">Uncharacterized protein</fullName>
    </submittedName>
</protein>
<accession>A0A7W8FAH3</accession>